<dbReference type="RefSeq" id="WP_338536972.1">
    <property type="nucleotide sequence ID" value="NZ_AP028654.1"/>
</dbReference>
<dbReference type="PANTHER" id="PTHR43297">
    <property type="entry name" value="OLIGOPEPTIDE TRANSPORT ATP-BINDING PROTEIN APPD"/>
    <property type="match status" value="1"/>
</dbReference>
<keyword evidence="4" id="KW-1003">Cell membrane</keyword>
<organism evidence="9 10">
    <name type="scientific">Helicovermis profundi</name>
    <dbReference type="NCBI Taxonomy" id="3065157"/>
    <lineage>
        <taxon>Bacteria</taxon>
        <taxon>Bacillati</taxon>
        <taxon>Bacillota</taxon>
        <taxon>Clostridia</taxon>
        <taxon>Helicovermis</taxon>
    </lineage>
</organism>
<comment type="subcellular location">
    <subcellularLocation>
        <location evidence="1">Cell membrane</location>
        <topology evidence="1">Peripheral membrane protein</topology>
    </subcellularLocation>
</comment>
<dbReference type="InterPro" id="IPR017871">
    <property type="entry name" value="ABC_transporter-like_CS"/>
</dbReference>
<dbReference type="GO" id="GO:0005886">
    <property type="term" value="C:plasma membrane"/>
    <property type="evidence" value="ECO:0007669"/>
    <property type="project" value="UniProtKB-SubCell"/>
</dbReference>
<evidence type="ECO:0000256" key="7">
    <source>
        <dbReference type="ARBA" id="ARBA00023136"/>
    </source>
</evidence>
<dbReference type="PROSITE" id="PS50893">
    <property type="entry name" value="ABC_TRANSPORTER_2"/>
    <property type="match status" value="1"/>
</dbReference>
<dbReference type="Gene3D" id="3.40.50.300">
    <property type="entry name" value="P-loop containing nucleotide triphosphate hydrolases"/>
    <property type="match status" value="1"/>
</dbReference>
<keyword evidence="10" id="KW-1185">Reference proteome</keyword>
<dbReference type="InterPro" id="IPR003593">
    <property type="entry name" value="AAA+_ATPase"/>
</dbReference>
<dbReference type="InterPro" id="IPR027417">
    <property type="entry name" value="P-loop_NTPase"/>
</dbReference>
<dbReference type="GO" id="GO:0016887">
    <property type="term" value="F:ATP hydrolysis activity"/>
    <property type="evidence" value="ECO:0007669"/>
    <property type="project" value="InterPro"/>
</dbReference>
<keyword evidence="5" id="KW-0547">Nucleotide-binding</keyword>
<dbReference type="SUPFAM" id="SSF52540">
    <property type="entry name" value="P-loop containing nucleoside triphosphate hydrolases"/>
    <property type="match status" value="1"/>
</dbReference>
<gene>
    <name evidence="9" type="ORF">HLPR_09960</name>
</gene>
<sequence>MAENILEVKNLKTSFYTHIGEVQAVRGVSFHVGKGEALGIVGESGSGKSVTSMSVMRLLQFPGKIKDGEIIFKGEDLKKISEKDMRAVRGNEIAMIFQDPMTSLNPVYTIGNQIIEAIMQHQDINKEDARKQAIEMLTLVGIPSPDKRIDNYPHEFSGGMRQRAMIAIALSCRPDLLIADEPTTALDVTIQAQILELMKELKDKVNTSIILITHDLGVVADVCSRIIVMYGGLVMEEGTVEEIFYDPKHPYTMGLLKSIPKVETKEKQRLVPIDGTPPDLVKPPKGCPFAARCDYAMRICTEEVPPYFEVGEGRRSMCWLLHEDAPKVEIETGAVVREAK</sequence>
<dbReference type="SMART" id="SM00382">
    <property type="entry name" value="AAA"/>
    <property type="match status" value="1"/>
</dbReference>
<keyword evidence="3" id="KW-0813">Transport</keyword>
<dbReference type="Pfam" id="PF00005">
    <property type="entry name" value="ABC_tran"/>
    <property type="match status" value="1"/>
</dbReference>
<evidence type="ECO:0000256" key="4">
    <source>
        <dbReference type="ARBA" id="ARBA00022475"/>
    </source>
</evidence>
<dbReference type="GO" id="GO:0015833">
    <property type="term" value="P:peptide transport"/>
    <property type="evidence" value="ECO:0007669"/>
    <property type="project" value="InterPro"/>
</dbReference>
<evidence type="ECO:0000256" key="6">
    <source>
        <dbReference type="ARBA" id="ARBA00022840"/>
    </source>
</evidence>
<comment type="similarity">
    <text evidence="2">Belongs to the ABC transporter superfamily.</text>
</comment>
<proteinExistence type="inferred from homology"/>
<dbReference type="AlphaFoldDB" id="A0AAU9E3Y9"/>
<evidence type="ECO:0000259" key="8">
    <source>
        <dbReference type="PROSITE" id="PS50893"/>
    </source>
</evidence>
<dbReference type="InterPro" id="IPR050388">
    <property type="entry name" value="ABC_Ni/Peptide_Import"/>
</dbReference>
<evidence type="ECO:0000256" key="2">
    <source>
        <dbReference type="ARBA" id="ARBA00005417"/>
    </source>
</evidence>
<evidence type="ECO:0000256" key="3">
    <source>
        <dbReference type="ARBA" id="ARBA00022448"/>
    </source>
</evidence>
<reference evidence="9 10" key="1">
    <citation type="submission" date="2023-08" db="EMBL/GenBank/DDBJ databases">
        <title>Helicovermis profunda gen. nov., sp. nov., a novel mesophilic, fermentative bacterium within the Bacillota from a deep-sea hydrothermal vent chimney.</title>
        <authorList>
            <person name="Miyazaki U."/>
            <person name="Mizutani D."/>
            <person name="Hashimoto Y."/>
            <person name="Tame A."/>
            <person name="Sawayama S."/>
            <person name="Miyazaki J."/>
            <person name="Takai K."/>
            <person name="Nakagawa S."/>
        </authorList>
    </citation>
    <scope>NUCLEOTIDE SEQUENCE [LARGE SCALE GENOMIC DNA]</scope>
    <source>
        <strain evidence="9 10">S502</strain>
    </source>
</reference>
<dbReference type="InterPro" id="IPR003439">
    <property type="entry name" value="ABC_transporter-like_ATP-bd"/>
</dbReference>
<evidence type="ECO:0000313" key="10">
    <source>
        <dbReference type="Proteomes" id="UP001321786"/>
    </source>
</evidence>
<dbReference type="Pfam" id="PF08352">
    <property type="entry name" value="oligo_HPY"/>
    <property type="match status" value="1"/>
</dbReference>
<evidence type="ECO:0000256" key="5">
    <source>
        <dbReference type="ARBA" id="ARBA00022741"/>
    </source>
</evidence>
<protein>
    <submittedName>
        <fullName evidence="9">ABC transporter ATP-binding protein</fullName>
    </submittedName>
</protein>
<name>A0AAU9E3Y9_9FIRM</name>
<keyword evidence="6 9" id="KW-0067">ATP-binding</keyword>
<dbReference type="PROSITE" id="PS00211">
    <property type="entry name" value="ABC_TRANSPORTER_1"/>
    <property type="match status" value="1"/>
</dbReference>
<keyword evidence="7" id="KW-0472">Membrane</keyword>
<dbReference type="CDD" id="cd03257">
    <property type="entry name" value="ABC_NikE_OppD_transporters"/>
    <property type="match status" value="1"/>
</dbReference>
<dbReference type="NCBIfam" id="TIGR01727">
    <property type="entry name" value="oligo_HPY"/>
    <property type="match status" value="1"/>
</dbReference>
<dbReference type="InterPro" id="IPR013563">
    <property type="entry name" value="Oligopep_ABC_C"/>
</dbReference>
<dbReference type="PANTHER" id="PTHR43297:SF2">
    <property type="entry name" value="DIPEPTIDE TRANSPORT ATP-BINDING PROTEIN DPPD"/>
    <property type="match status" value="1"/>
</dbReference>
<dbReference type="EMBL" id="AP028654">
    <property type="protein sequence ID" value="BEP28665.1"/>
    <property type="molecule type" value="Genomic_DNA"/>
</dbReference>
<feature type="domain" description="ABC transporter" evidence="8">
    <location>
        <begin position="6"/>
        <end position="256"/>
    </location>
</feature>
<evidence type="ECO:0000313" key="9">
    <source>
        <dbReference type="EMBL" id="BEP28665.1"/>
    </source>
</evidence>
<accession>A0AAU9E3Y9</accession>
<dbReference type="FunFam" id="3.40.50.300:FF:000016">
    <property type="entry name" value="Oligopeptide ABC transporter ATP-binding component"/>
    <property type="match status" value="1"/>
</dbReference>
<evidence type="ECO:0000256" key="1">
    <source>
        <dbReference type="ARBA" id="ARBA00004202"/>
    </source>
</evidence>
<dbReference type="GO" id="GO:0005524">
    <property type="term" value="F:ATP binding"/>
    <property type="evidence" value="ECO:0007669"/>
    <property type="project" value="UniProtKB-KW"/>
</dbReference>
<dbReference type="KEGG" id="hprf:HLPR_09960"/>
<dbReference type="Proteomes" id="UP001321786">
    <property type="component" value="Chromosome"/>
</dbReference>